<evidence type="ECO:0000313" key="2">
    <source>
        <dbReference type="Proteomes" id="UP000257109"/>
    </source>
</evidence>
<sequence length="243" mass="27602">MHLLVFERFMIAPFWGFTPSHVPQLPQHAWLGKPPYILTVSPPIPIPSSSSLSSFSSSFSSIESKALAAMPEFVVLVGGVSSRPFVPLLCTEECYEWVSKEVLSYPSNISRPDVDMLIAEGTWLRKSAFGRYVMVRPFEDERIYHAALEDEDDYIFMYETTFINLDVSFPFDCFTVDVLSTLRVTPSQLHPNGWFLTIRLGQNAGWVLTPLPKMNLFSPYIASYKGFKNRFVKVLSERTLPSP</sequence>
<keyword evidence="2" id="KW-1185">Reference proteome</keyword>
<dbReference type="Proteomes" id="UP000257109">
    <property type="component" value="Unassembled WGS sequence"/>
</dbReference>
<organism evidence="1 2">
    <name type="scientific">Mucuna pruriens</name>
    <name type="common">Velvet bean</name>
    <name type="synonym">Dolichos pruriens</name>
    <dbReference type="NCBI Taxonomy" id="157652"/>
    <lineage>
        <taxon>Eukaryota</taxon>
        <taxon>Viridiplantae</taxon>
        <taxon>Streptophyta</taxon>
        <taxon>Embryophyta</taxon>
        <taxon>Tracheophyta</taxon>
        <taxon>Spermatophyta</taxon>
        <taxon>Magnoliopsida</taxon>
        <taxon>eudicotyledons</taxon>
        <taxon>Gunneridae</taxon>
        <taxon>Pentapetalae</taxon>
        <taxon>rosids</taxon>
        <taxon>fabids</taxon>
        <taxon>Fabales</taxon>
        <taxon>Fabaceae</taxon>
        <taxon>Papilionoideae</taxon>
        <taxon>50 kb inversion clade</taxon>
        <taxon>NPAAA clade</taxon>
        <taxon>indigoferoid/millettioid clade</taxon>
        <taxon>Phaseoleae</taxon>
        <taxon>Mucuna</taxon>
    </lineage>
</organism>
<evidence type="ECO:0000313" key="1">
    <source>
        <dbReference type="EMBL" id="RDX99480.1"/>
    </source>
</evidence>
<proteinExistence type="predicted"/>
<gene>
    <name evidence="1" type="ORF">CR513_17464</name>
</gene>
<dbReference type="OrthoDB" id="1750920at2759"/>
<comment type="caution">
    <text evidence="1">The sequence shown here is derived from an EMBL/GenBank/DDBJ whole genome shotgun (WGS) entry which is preliminary data.</text>
</comment>
<dbReference type="EMBL" id="QJKJ01003222">
    <property type="protein sequence ID" value="RDX99480.1"/>
    <property type="molecule type" value="Genomic_DNA"/>
</dbReference>
<dbReference type="AlphaFoldDB" id="A0A371H9J2"/>
<feature type="non-terminal residue" evidence="1">
    <location>
        <position position="1"/>
    </location>
</feature>
<name>A0A371H9J2_MUCPR</name>
<accession>A0A371H9J2</accession>
<reference evidence="1" key="1">
    <citation type="submission" date="2018-05" db="EMBL/GenBank/DDBJ databases">
        <title>Draft genome of Mucuna pruriens seed.</title>
        <authorList>
            <person name="Nnadi N.E."/>
            <person name="Vos R."/>
            <person name="Hasami M.H."/>
            <person name="Devisetty U.K."/>
            <person name="Aguiy J.C."/>
        </authorList>
    </citation>
    <scope>NUCLEOTIDE SEQUENCE [LARGE SCALE GENOMIC DNA]</scope>
    <source>
        <strain evidence="1">JCA_2017</strain>
    </source>
</reference>
<protein>
    <submittedName>
        <fullName evidence="1">Uncharacterized protein</fullName>
    </submittedName>
</protein>